<proteinExistence type="predicted"/>
<organism evidence="1 2">
    <name type="scientific">Duffyella gerundensis</name>
    <dbReference type="NCBI Taxonomy" id="1619313"/>
    <lineage>
        <taxon>Bacteria</taxon>
        <taxon>Pseudomonadati</taxon>
        <taxon>Pseudomonadota</taxon>
        <taxon>Gammaproteobacteria</taxon>
        <taxon>Enterobacterales</taxon>
        <taxon>Erwiniaceae</taxon>
        <taxon>Duffyella</taxon>
    </lineage>
</organism>
<sequence length="128" mass="15167">MRCWRHRAKPVSQRICSEMMQTQIVCQPLRCRRHIFWSGLLCDTGFRCAYHKIVNKAWRAKHQVINPLLIAREHGVKCLFGLFTQLLLLWFNTNLLTHLPDLNVFMLEPVARDEIIRYCGLSNIYILD</sequence>
<dbReference type="PATRIC" id="fig|1619313.3.peg.3623"/>
<keyword evidence="2" id="KW-1185">Reference proteome</keyword>
<geneLocation type="plasmid" evidence="2">
    <name>pEM01</name>
</geneLocation>
<evidence type="ECO:0000313" key="2">
    <source>
        <dbReference type="Proteomes" id="UP000059419"/>
    </source>
</evidence>
<evidence type="ECO:0000313" key="1">
    <source>
        <dbReference type="EMBL" id="CUU25723.1"/>
    </source>
</evidence>
<reference evidence="2" key="1">
    <citation type="submission" date="2015-11" db="EMBL/GenBank/DDBJ databases">
        <authorList>
            <person name="Blom J."/>
        </authorList>
    </citation>
    <scope>NUCLEOTIDE SEQUENCE [LARGE SCALE GENOMIC DNA]</scope>
    <source>
        <plasmid evidence="2">pEM01</plasmid>
    </source>
</reference>
<dbReference type="EMBL" id="LN907828">
    <property type="protein sequence ID" value="CUU25723.1"/>
    <property type="molecule type" value="Genomic_DNA"/>
</dbReference>
<protein>
    <submittedName>
        <fullName evidence="1">Uncharacterized protein</fullName>
    </submittedName>
</protein>
<dbReference type="KEGG" id="ege:EM595_p0022"/>
<dbReference type="Proteomes" id="UP000059419">
    <property type="component" value="Plasmid pEM01"/>
</dbReference>
<accession>A0A0U5L9A7</accession>
<dbReference type="AlphaFoldDB" id="A0A0U5L9A7"/>
<gene>
    <name evidence="1" type="ORF">EM595_p0022</name>
</gene>
<name>A0A0U5L9A7_9GAMM</name>